<dbReference type="Proteomes" id="UP000182658">
    <property type="component" value="Unassembled WGS sequence"/>
</dbReference>
<name>A0A1J7IT79_9PEZI</name>
<dbReference type="InParanoid" id="A0A1J7IT79"/>
<protein>
    <submittedName>
        <fullName evidence="2">Uncharacterized protein</fullName>
    </submittedName>
</protein>
<keyword evidence="1" id="KW-0143">Chaperone</keyword>
<dbReference type="Pfam" id="PF00262">
    <property type="entry name" value="Calreticulin"/>
    <property type="match status" value="1"/>
</dbReference>
<keyword evidence="1" id="KW-0472">Membrane</keyword>
<dbReference type="GO" id="GO:0005509">
    <property type="term" value="F:calcium ion binding"/>
    <property type="evidence" value="ECO:0007669"/>
    <property type="project" value="InterPro"/>
</dbReference>
<organism evidence="2 3">
    <name type="scientific">Coniochaeta ligniaria NRRL 30616</name>
    <dbReference type="NCBI Taxonomy" id="1408157"/>
    <lineage>
        <taxon>Eukaryota</taxon>
        <taxon>Fungi</taxon>
        <taxon>Dikarya</taxon>
        <taxon>Ascomycota</taxon>
        <taxon>Pezizomycotina</taxon>
        <taxon>Sordariomycetes</taxon>
        <taxon>Sordariomycetidae</taxon>
        <taxon>Coniochaetales</taxon>
        <taxon>Coniochaetaceae</taxon>
        <taxon>Coniochaeta</taxon>
    </lineage>
</organism>
<dbReference type="InterPro" id="IPR001580">
    <property type="entry name" value="Calret/calnex"/>
</dbReference>
<evidence type="ECO:0000256" key="1">
    <source>
        <dbReference type="RuleBase" id="RU362126"/>
    </source>
</evidence>
<keyword evidence="1" id="KW-0812">Transmembrane</keyword>
<comment type="similarity">
    <text evidence="1">Belongs to the calreticulin family.</text>
</comment>
<dbReference type="Gene3D" id="2.60.120.200">
    <property type="match status" value="1"/>
</dbReference>
<dbReference type="STRING" id="1408157.A0A1J7IT79"/>
<evidence type="ECO:0000313" key="2">
    <source>
        <dbReference type="EMBL" id="OIW24305.1"/>
    </source>
</evidence>
<dbReference type="EMBL" id="KV875104">
    <property type="protein sequence ID" value="OIW24305.1"/>
    <property type="molecule type" value="Genomic_DNA"/>
</dbReference>
<dbReference type="AlphaFoldDB" id="A0A1J7IT79"/>
<dbReference type="GO" id="GO:0005783">
    <property type="term" value="C:endoplasmic reticulum"/>
    <property type="evidence" value="ECO:0007669"/>
    <property type="project" value="InterPro"/>
</dbReference>
<keyword evidence="1" id="KW-1133">Transmembrane helix</keyword>
<keyword evidence="1" id="KW-0256">Endoplasmic reticulum</keyword>
<evidence type="ECO:0000313" key="3">
    <source>
        <dbReference type="Proteomes" id="UP000182658"/>
    </source>
</evidence>
<dbReference type="GO" id="GO:0006457">
    <property type="term" value="P:protein folding"/>
    <property type="evidence" value="ECO:0007669"/>
    <property type="project" value="InterPro"/>
</dbReference>
<sequence>MRLRGLKGSGTAFVASTYAHEGSPPTEAESCNPVARRIPTFISTKLRDPFLEHFTAGYETRRKPSHVKKDNTGEEKRAYVGEWAVEGHTMYRGMEGDKGLVVLSMRAVGWAFRCFFSYLLVLGFL</sequence>
<gene>
    <name evidence="2" type="ORF">CONLIGDRAFT_718706</name>
</gene>
<dbReference type="GO" id="GO:0051082">
    <property type="term" value="F:unfolded protein binding"/>
    <property type="evidence" value="ECO:0007669"/>
    <property type="project" value="InterPro"/>
</dbReference>
<proteinExistence type="inferred from homology"/>
<feature type="transmembrane region" description="Helical" evidence="1">
    <location>
        <begin position="100"/>
        <end position="121"/>
    </location>
</feature>
<dbReference type="OrthoDB" id="1938156at2759"/>
<keyword evidence="3" id="KW-1185">Reference proteome</keyword>
<reference evidence="2 3" key="1">
    <citation type="submission" date="2016-10" db="EMBL/GenBank/DDBJ databases">
        <title>Draft genome sequence of Coniochaeta ligniaria NRRL30616, a lignocellulolytic fungus for bioabatement of inhibitors in plant biomass hydrolysates.</title>
        <authorList>
            <consortium name="DOE Joint Genome Institute"/>
            <person name="Jimenez D.J."/>
            <person name="Hector R.E."/>
            <person name="Riley R."/>
            <person name="Sun H."/>
            <person name="Grigoriev I.V."/>
            <person name="Van Elsas J.D."/>
            <person name="Nichols N.N."/>
        </authorList>
    </citation>
    <scope>NUCLEOTIDE SEQUENCE [LARGE SCALE GENOMIC DNA]</scope>
    <source>
        <strain evidence="2 3">NRRL 30616</strain>
    </source>
</reference>
<accession>A0A1J7IT79</accession>